<keyword evidence="6" id="KW-0804">Transcription</keyword>
<keyword evidence="5" id="KW-0238">DNA-binding</keyword>
<dbReference type="InterPro" id="IPR035965">
    <property type="entry name" value="PAS-like_dom_sf"/>
</dbReference>
<dbReference type="InterPro" id="IPR027417">
    <property type="entry name" value="P-loop_NTPase"/>
</dbReference>
<dbReference type="Pfam" id="PF18024">
    <property type="entry name" value="HTH_50"/>
    <property type="match status" value="1"/>
</dbReference>
<keyword evidence="4" id="KW-0805">Transcription regulation</keyword>
<dbReference type="PANTHER" id="PTHR32071:SF57">
    <property type="entry name" value="C4-DICARBOXYLATE TRANSPORT TRANSCRIPTIONAL REGULATORY PROTEIN DCTD"/>
    <property type="match status" value="1"/>
</dbReference>
<dbReference type="Gene3D" id="1.10.8.60">
    <property type="match status" value="1"/>
</dbReference>
<dbReference type="SUPFAM" id="SSF52540">
    <property type="entry name" value="P-loop containing nucleoside triphosphate hydrolases"/>
    <property type="match status" value="1"/>
</dbReference>
<dbReference type="NCBIfam" id="TIGR00229">
    <property type="entry name" value="sensory_box"/>
    <property type="match status" value="1"/>
</dbReference>
<keyword evidence="12" id="KW-1185">Reference proteome</keyword>
<dbReference type="PANTHER" id="PTHR32071">
    <property type="entry name" value="TRANSCRIPTIONAL REGULATORY PROTEIN"/>
    <property type="match status" value="1"/>
</dbReference>
<evidence type="ECO:0000259" key="8">
    <source>
        <dbReference type="PROSITE" id="PS50045"/>
    </source>
</evidence>
<dbReference type="InterPro" id="IPR003593">
    <property type="entry name" value="AAA+_ATPase"/>
</dbReference>
<dbReference type="SUPFAM" id="SSF55785">
    <property type="entry name" value="PYP-like sensor domain (PAS domain)"/>
    <property type="match status" value="1"/>
</dbReference>
<comment type="caution">
    <text evidence="11">The sequence shown here is derived from an EMBL/GenBank/DDBJ whole genome shotgun (WGS) entry which is preliminary data.</text>
</comment>
<dbReference type="Gene3D" id="3.40.50.300">
    <property type="entry name" value="P-loop containing nucleotide triphosphate hydrolases"/>
    <property type="match status" value="1"/>
</dbReference>
<dbReference type="CDD" id="cd00009">
    <property type="entry name" value="AAA"/>
    <property type="match status" value="1"/>
</dbReference>
<dbReference type="InterPro" id="IPR000014">
    <property type="entry name" value="PAS"/>
</dbReference>
<dbReference type="EMBL" id="JAGIKX010000019">
    <property type="protein sequence ID" value="MBP2258102.1"/>
    <property type="molecule type" value="Genomic_DNA"/>
</dbReference>
<dbReference type="InterPro" id="IPR002078">
    <property type="entry name" value="Sigma_54_int"/>
</dbReference>
<feature type="domain" description="Sigma-54 factor interaction" evidence="8">
    <location>
        <begin position="220"/>
        <end position="449"/>
    </location>
</feature>
<dbReference type="SUPFAM" id="SSF46689">
    <property type="entry name" value="Homeodomain-like"/>
    <property type="match status" value="1"/>
</dbReference>
<dbReference type="InterPro" id="IPR058031">
    <property type="entry name" value="AAA_lid_NorR"/>
</dbReference>
<feature type="domain" description="PAS" evidence="9">
    <location>
        <begin position="81"/>
        <end position="126"/>
    </location>
</feature>
<protein>
    <recommendedName>
        <fullName evidence="7">HTH-type transcriptional regulatory protein TyrR</fullName>
    </recommendedName>
</protein>
<dbReference type="Pfam" id="PF13426">
    <property type="entry name" value="PAS_9"/>
    <property type="match status" value="1"/>
</dbReference>
<sequence>MDMDIYLKDALLHIIKIIGKENNAYIDMGDLDKSGPAVLSYNGTNIRVEKEQLHELLNELFNKKVFKLDEHKSQEVKNLLQSKIFSIIINSIYDGVYITDGDGQTIKVNSAYERITGLSGDVVIGRYMGDLIDEGVIDESASLHVLKRNEQVTLMQTIKNGKNIIVSGVPIFDKTGKIQYVINSVRDITELLKFKNDNNQLLDNNLNIDRNKGEYTFNNQISKNKDMQKILKLLKKVATTNAKILFNGRTGVGKTYLAKYVHLQSKRATENFLEINCASLPPNLIESELFGYVPGAFTGAQSKGKKGLLELAHKGTLFLDEVSDLSLELQAKLLTVIENQTFFPIGSTTFKKIDVRIIAASNKNLKKLVDFGEFREDLYFRLNIVEVDVPDLKHRKEDIISLCKAFLKEYNHLYEENKHFSLEVLDALFEYEWPGNIRELRNVIENLVVTTDGNEINLCDLPSRINANIIKTNSNKPKTLKERLEIVEKQIIKETLRKHKTTRKVAEVLGVSQSTVVQKMKKWNTTD</sequence>
<evidence type="ECO:0000256" key="7">
    <source>
        <dbReference type="ARBA" id="ARBA00029500"/>
    </source>
</evidence>
<dbReference type="PROSITE" id="PS50045">
    <property type="entry name" value="SIGMA54_INTERACT_4"/>
    <property type="match status" value="1"/>
</dbReference>
<keyword evidence="3" id="KW-0067">ATP-binding</keyword>
<dbReference type="CDD" id="cd00130">
    <property type="entry name" value="PAS"/>
    <property type="match status" value="1"/>
</dbReference>
<dbReference type="InterPro" id="IPR025944">
    <property type="entry name" value="Sigma_54_int_dom_CS"/>
</dbReference>
<reference evidence="11 12" key="1">
    <citation type="submission" date="2021-03" db="EMBL/GenBank/DDBJ databases">
        <title>Genomic Encyclopedia of Type Strains, Phase IV (KMG-IV): sequencing the most valuable type-strain genomes for metagenomic binning, comparative biology and taxonomic classification.</title>
        <authorList>
            <person name="Goeker M."/>
        </authorList>
    </citation>
    <scope>NUCLEOTIDE SEQUENCE [LARGE SCALE GENOMIC DNA]</scope>
    <source>
        <strain evidence="11 12">DSM 25790</strain>
    </source>
</reference>
<evidence type="ECO:0000313" key="11">
    <source>
        <dbReference type="EMBL" id="MBP2258102.1"/>
    </source>
</evidence>
<name>A0ABS4S9B8_9BACI</name>
<feature type="domain" description="PAC" evidence="10">
    <location>
        <begin position="148"/>
        <end position="200"/>
    </location>
</feature>
<dbReference type="Proteomes" id="UP001519294">
    <property type="component" value="Unassembled WGS sequence"/>
</dbReference>
<dbReference type="Pfam" id="PF25601">
    <property type="entry name" value="AAA_lid_14"/>
    <property type="match status" value="1"/>
</dbReference>
<keyword evidence="2" id="KW-0058">Aromatic hydrocarbons catabolism</keyword>
<dbReference type="SMART" id="SM00382">
    <property type="entry name" value="AAA"/>
    <property type="match status" value="1"/>
</dbReference>
<evidence type="ECO:0000256" key="3">
    <source>
        <dbReference type="ARBA" id="ARBA00022840"/>
    </source>
</evidence>
<organism evidence="11 12">
    <name type="scientific">Virgibacillus alimentarius</name>
    <dbReference type="NCBI Taxonomy" id="698769"/>
    <lineage>
        <taxon>Bacteria</taxon>
        <taxon>Bacillati</taxon>
        <taxon>Bacillota</taxon>
        <taxon>Bacilli</taxon>
        <taxon>Bacillales</taxon>
        <taxon>Bacillaceae</taxon>
        <taxon>Virgibacillus</taxon>
    </lineage>
</organism>
<dbReference type="InterPro" id="IPR000700">
    <property type="entry name" value="PAS-assoc_C"/>
</dbReference>
<accession>A0ABS4S9B8</accession>
<evidence type="ECO:0000256" key="2">
    <source>
        <dbReference type="ARBA" id="ARBA00022797"/>
    </source>
</evidence>
<dbReference type="PROSITE" id="PS00688">
    <property type="entry name" value="SIGMA54_INTERACT_3"/>
    <property type="match status" value="1"/>
</dbReference>
<dbReference type="Gene3D" id="3.30.450.20">
    <property type="entry name" value="PAS domain"/>
    <property type="match status" value="1"/>
</dbReference>
<evidence type="ECO:0000313" key="12">
    <source>
        <dbReference type="Proteomes" id="UP001519294"/>
    </source>
</evidence>
<dbReference type="PROSITE" id="PS50113">
    <property type="entry name" value="PAC"/>
    <property type="match status" value="1"/>
</dbReference>
<evidence type="ECO:0000256" key="6">
    <source>
        <dbReference type="ARBA" id="ARBA00023163"/>
    </source>
</evidence>
<keyword evidence="1" id="KW-0547">Nucleotide-binding</keyword>
<dbReference type="InterPro" id="IPR030828">
    <property type="entry name" value="HTH_TyrR"/>
</dbReference>
<evidence type="ECO:0000256" key="5">
    <source>
        <dbReference type="ARBA" id="ARBA00023125"/>
    </source>
</evidence>
<dbReference type="Gene3D" id="1.10.10.60">
    <property type="entry name" value="Homeodomain-like"/>
    <property type="match status" value="1"/>
</dbReference>
<proteinExistence type="predicted"/>
<dbReference type="InterPro" id="IPR009057">
    <property type="entry name" value="Homeodomain-like_sf"/>
</dbReference>
<evidence type="ECO:0000256" key="1">
    <source>
        <dbReference type="ARBA" id="ARBA00022741"/>
    </source>
</evidence>
<dbReference type="PROSITE" id="PS00676">
    <property type="entry name" value="SIGMA54_INTERACT_2"/>
    <property type="match status" value="1"/>
</dbReference>
<dbReference type="PROSITE" id="PS50112">
    <property type="entry name" value="PAS"/>
    <property type="match status" value="1"/>
</dbReference>
<evidence type="ECO:0000256" key="4">
    <source>
        <dbReference type="ARBA" id="ARBA00023015"/>
    </source>
</evidence>
<dbReference type="Pfam" id="PF00158">
    <property type="entry name" value="Sigma54_activat"/>
    <property type="match status" value="1"/>
</dbReference>
<dbReference type="SMART" id="SM00091">
    <property type="entry name" value="PAS"/>
    <property type="match status" value="1"/>
</dbReference>
<evidence type="ECO:0000259" key="9">
    <source>
        <dbReference type="PROSITE" id="PS50112"/>
    </source>
</evidence>
<gene>
    <name evidence="11" type="ORF">J2Z81_002073</name>
</gene>
<dbReference type="InterPro" id="IPR025943">
    <property type="entry name" value="Sigma_54_int_dom_ATP-bd_2"/>
</dbReference>
<evidence type="ECO:0000259" key="10">
    <source>
        <dbReference type="PROSITE" id="PS50113"/>
    </source>
</evidence>